<dbReference type="AlphaFoldDB" id="A0A097ENG8"/>
<keyword evidence="2" id="KW-0175">Coiled coil</keyword>
<evidence type="ECO:0000256" key="1">
    <source>
        <dbReference type="ARBA" id="ARBA00004167"/>
    </source>
</evidence>
<dbReference type="PANTHER" id="PTHR42911">
    <property type="entry name" value="MODULATOR OF FTSH PROTEASE HFLC"/>
    <property type="match status" value="1"/>
</dbReference>
<sequence>MKKILLTLSVVTLITSCTQVDTGTTAVKKSWGDVGDTTYTSEVVGYNPLTTDVLKYNTKDQSMLFPNAPIQTQDQLTAHVDMRIQYRVVPEKVPYIASNIGSEEQLVASKLKPNFYSMLRETTKSLKSVDMLFNSKVQSQIQSELTNHLNTKLMKFGIEVQQVMISSDIKLPKFIQDAIKNKKEREQQVLTQQAELDRKKIEAQQTVVEAQAKLEATKQDALSVKQMADANSYKIEKESIALSKAGDNYVRLQAVEALKGMAKDPSAKFYSLGDVNNGLLPILNMDKK</sequence>
<feature type="coiled-coil region" evidence="2">
    <location>
        <begin position="193"/>
        <end position="220"/>
    </location>
</feature>
<dbReference type="Proteomes" id="UP000029672">
    <property type="component" value="Chromosome"/>
</dbReference>
<dbReference type="OrthoDB" id="7057712at2"/>
<dbReference type="Pfam" id="PF01145">
    <property type="entry name" value="Band_7"/>
    <property type="match status" value="1"/>
</dbReference>
<dbReference type="InterPro" id="IPR001107">
    <property type="entry name" value="Band_7"/>
</dbReference>
<evidence type="ECO:0000313" key="5">
    <source>
        <dbReference type="Proteomes" id="UP000029672"/>
    </source>
</evidence>
<accession>A0A097ENG8</accession>
<evidence type="ECO:0000256" key="2">
    <source>
        <dbReference type="SAM" id="Coils"/>
    </source>
</evidence>
<proteinExistence type="predicted"/>
<dbReference type="SUPFAM" id="SSF117892">
    <property type="entry name" value="Band 7/SPFH domain"/>
    <property type="match status" value="1"/>
</dbReference>
<dbReference type="KEGG" id="frf:LO80_03435"/>
<dbReference type="PROSITE" id="PS51257">
    <property type="entry name" value="PROKAR_LIPOPROTEIN"/>
    <property type="match status" value="1"/>
</dbReference>
<dbReference type="GO" id="GO:0016020">
    <property type="term" value="C:membrane"/>
    <property type="evidence" value="ECO:0007669"/>
    <property type="project" value="UniProtKB-SubCell"/>
</dbReference>
<evidence type="ECO:0000313" key="4">
    <source>
        <dbReference type="EMBL" id="AIT09111.1"/>
    </source>
</evidence>
<keyword evidence="5" id="KW-1185">Reference proteome</keyword>
<dbReference type="STRING" id="1547445.LO80_03435"/>
<dbReference type="InterPro" id="IPR036013">
    <property type="entry name" value="Band_7/SPFH_dom_sf"/>
</dbReference>
<protein>
    <recommendedName>
        <fullName evidence="3">Band 7 domain-containing protein</fullName>
    </recommendedName>
</protein>
<evidence type="ECO:0000259" key="3">
    <source>
        <dbReference type="Pfam" id="PF01145"/>
    </source>
</evidence>
<dbReference type="EMBL" id="CP009574">
    <property type="protein sequence ID" value="AIT09111.1"/>
    <property type="molecule type" value="Genomic_DNA"/>
</dbReference>
<dbReference type="Gene3D" id="3.30.479.30">
    <property type="entry name" value="Band 7 domain"/>
    <property type="match status" value="1"/>
</dbReference>
<reference evidence="4 5" key="1">
    <citation type="submission" date="2014-10" db="EMBL/GenBank/DDBJ databases">
        <title>Whole genome sequence of Francisella endociliophora strain FSC1006, isolated from a laboratory culture of the marine ciliate Euplotes raikovi.</title>
        <authorList>
            <person name="Granberg M."/>
            <person name="Backman S."/>
            <person name="Lundmark E."/>
            <person name="Nilsson E."/>
            <person name="Karlsson E."/>
            <person name="Thelaus J."/>
            <person name="Ohrman C."/>
            <person name="Larkeryd A."/>
            <person name="Stenberg P."/>
        </authorList>
    </citation>
    <scope>NUCLEOTIDE SEQUENCE [LARGE SCALE GENOMIC DNA]</scope>
    <source>
        <strain evidence="4 5">FSC1006</strain>
    </source>
</reference>
<dbReference type="eggNOG" id="COG0330">
    <property type="taxonomic scope" value="Bacteria"/>
</dbReference>
<comment type="subcellular location">
    <subcellularLocation>
        <location evidence="1">Membrane</location>
        <topology evidence="1">Single-pass membrane protein</topology>
    </subcellularLocation>
</comment>
<feature type="domain" description="Band 7" evidence="3">
    <location>
        <begin position="19"/>
        <end position="202"/>
    </location>
</feature>
<dbReference type="HOGENOM" id="CLU_965602_0_0_6"/>
<gene>
    <name evidence="4" type="ORF">LO80_03435</name>
</gene>
<name>A0A097ENG8_9GAMM</name>
<dbReference type="PANTHER" id="PTHR42911:SF1">
    <property type="entry name" value="MODULATOR OF FTSH PROTEASE HFLC"/>
    <property type="match status" value="1"/>
</dbReference>
<organism evidence="4 5">
    <name type="scientific">Candidatus Francisella endociliophora</name>
    <dbReference type="NCBI Taxonomy" id="653937"/>
    <lineage>
        <taxon>Bacteria</taxon>
        <taxon>Pseudomonadati</taxon>
        <taxon>Pseudomonadota</taxon>
        <taxon>Gammaproteobacteria</taxon>
        <taxon>Thiotrichales</taxon>
        <taxon>Francisellaceae</taxon>
        <taxon>Francisella</taxon>
    </lineage>
</organism>
<dbReference type="RefSeq" id="WP_040008573.1">
    <property type="nucleotide sequence ID" value="NZ_CP009574.1"/>
</dbReference>